<comment type="caution">
    <text evidence="3">The sequence shown here is derived from an EMBL/GenBank/DDBJ whole genome shotgun (WGS) entry which is preliminary data.</text>
</comment>
<dbReference type="InterPro" id="IPR019080">
    <property type="entry name" value="YqaJ_viral_recombinase"/>
</dbReference>
<evidence type="ECO:0000259" key="2">
    <source>
        <dbReference type="Pfam" id="PF09588"/>
    </source>
</evidence>
<dbReference type="InterPro" id="IPR011604">
    <property type="entry name" value="PDDEXK-like_dom_sf"/>
</dbReference>
<dbReference type="InterPro" id="IPR051703">
    <property type="entry name" value="NF-kappa-B_Signaling_Reg"/>
</dbReference>
<evidence type="ECO:0000256" key="1">
    <source>
        <dbReference type="SAM" id="Coils"/>
    </source>
</evidence>
<feature type="coiled-coil region" evidence="1">
    <location>
        <begin position="232"/>
        <end position="266"/>
    </location>
</feature>
<feature type="domain" description="YqaJ viral recombinase" evidence="2">
    <location>
        <begin position="20"/>
        <end position="155"/>
    </location>
</feature>
<dbReference type="RefSeq" id="WP_345824143.1">
    <property type="nucleotide sequence ID" value="NZ_JBDIML010000001.1"/>
</dbReference>
<dbReference type="EMBL" id="JBDIML010000001">
    <property type="protein sequence ID" value="MEN2765802.1"/>
    <property type="molecule type" value="Genomic_DNA"/>
</dbReference>
<dbReference type="PANTHER" id="PTHR46609:SF6">
    <property type="entry name" value="EXONUCLEASE, PHAGE-TYPE_RECB, C-TERMINAL DOMAIN-CONTAINING PROTEIN-RELATED"/>
    <property type="match status" value="1"/>
</dbReference>
<dbReference type="Pfam" id="PF09588">
    <property type="entry name" value="YqaJ"/>
    <property type="match status" value="1"/>
</dbReference>
<dbReference type="PANTHER" id="PTHR46609">
    <property type="entry name" value="EXONUCLEASE, PHAGE-TYPE/RECB, C-TERMINAL DOMAIN-CONTAINING PROTEIN"/>
    <property type="match status" value="1"/>
</dbReference>
<keyword evidence="4" id="KW-1185">Reference proteome</keyword>
<organism evidence="3 4">
    <name type="scientific">Ornithinibacillus xuwenensis</name>
    <dbReference type="NCBI Taxonomy" id="3144668"/>
    <lineage>
        <taxon>Bacteria</taxon>
        <taxon>Bacillati</taxon>
        <taxon>Bacillota</taxon>
        <taxon>Bacilli</taxon>
        <taxon>Bacillales</taxon>
        <taxon>Bacillaceae</taxon>
        <taxon>Ornithinibacillus</taxon>
    </lineage>
</organism>
<dbReference type="InterPro" id="IPR017482">
    <property type="entry name" value="Lambda-type_endonuclease"/>
</dbReference>
<reference evidence="3 4" key="1">
    <citation type="submission" date="2024-05" db="EMBL/GenBank/DDBJ databases">
        <authorList>
            <person name="Haq I."/>
            <person name="Ullah Z."/>
            <person name="Ahmad R."/>
            <person name="Li M."/>
            <person name="Tong Y."/>
        </authorList>
    </citation>
    <scope>NUCLEOTIDE SEQUENCE [LARGE SCALE GENOMIC DNA]</scope>
    <source>
        <strain evidence="3 4">16A2E</strain>
    </source>
</reference>
<gene>
    <name evidence="3" type="ORF">ABC228_01260</name>
</gene>
<keyword evidence="1" id="KW-0175">Coiled coil</keyword>
<dbReference type="NCBIfam" id="TIGR03033">
    <property type="entry name" value="phage_rel_nuc"/>
    <property type="match status" value="1"/>
</dbReference>
<evidence type="ECO:0000313" key="4">
    <source>
        <dbReference type="Proteomes" id="UP001444625"/>
    </source>
</evidence>
<name>A0ABU9XC33_9BACI</name>
<dbReference type="Proteomes" id="UP001444625">
    <property type="component" value="Unassembled WGS sequence"/>
</dbReference>
<sequence length="318" mass="36974">MKTREVQLVVKSTVEMSHQEWLQERTKGIGGSDASIILGLNKWKTPFELWLEKTGQSIVEDSAREAAYFGNILEDMVAKEFEIRSGKKVRRNNFMLQHPEHPFIMANIDRKVVGENAILECKTASVYLAKDWESEEIPDSYLVQVQHYLGVTGYNKAYIAVLIGGQRFIWKEIERDDELIKMIFDAEIHFWNHHVLEKNPPALDGSSAAEKFLKERYEQAEKGKTIDLSFSYKEKLDSLQEIKANIKQLQELAKQTENEIKYELKDAEVGFVQNYEVSWKEITSNRVDSKRLKNDFPNIYEQVLKPSSYRKFNVKEIG</sequence>
<evidence type="ECO:0000313" key="3">
    <source>
        <dbReference type="EMBL" id="MEN2765802.1"/>
    </source>
</evidence>
<protein>
    <submittedName>
        <fullName evidence="3">Lambda-exonuclease family protein</fullName>
    </submittedName>
</protein>
<accession>A0ABU9XC33</accession>
<dbReference type="InterPro" id="IPR011335">
    <property type="entry name" value="Restrct_endonuc-II-like"/>
</dbReference>
<dbReference type="SUPFAM" id="SSF52980">
    <property type="entry name" value="Restriction endonuclease-like"/>
    <property type="match status" value="1"/>
</dbReference>
<dbReference type="Gene3D" id="3.90.320.10">
    <property type="match status" value="1"/>
</dbReference>
<proteinExistence type="predicted"/>